<dbReference type="EMBL" id="UOFZ01000037">
    <property type="protein sequence ID" value="VAX12410.1"/>
    <property type="molecule type" value="Genomic_DNA"/>
</dbReference>
<name>A0A3B1BP61_9ZZZZ</name>
<organism evidence="1">
    <name type="scientific">hydrothermal vent metagenome</name>
    <dbReference type="NCBI Taxonomy" id="652676"/>
    <lineage>
        <taxon>unclassified sequences</taxon>
        <taxon>metagenomes</taxon>
        <taxon>ecological metagenomes</taxon>
    </lineage>
</organism>
<gene>
    <name evidence="1" type="ORF">MNBD_GAMMA24-2401</name>
</gene>
<sequence length="229" mass="26072">MTLKFSPHPGPRERHLRRRYHNPLFPAARQKVSESQLKDARKADEKELNHFLRYFRDLVQEAIDLKPEAESETILDLKERLDKCYAHCCALPGEKSEIQAAINKLIEVIMKAVRQGAANDPVALDKLAEENSARQMHNELHQFSLVADLMLPDSPISKDDLVPSLLTEPEAGLNATLQLFDPAQLAEIYQQAKTRIQQLPANMANQPKLNKKIKLIETRLNMNKIPLSD</sequence>
<reference evidence="1" key="1">
    <citation type="submission" date="2018-06" db="EMBL/GenBank/DDBJ databases">
        <authorList>
            <person name="Zhirakovskaya E."/>
        </authorList>
    </citation>
    <scope>NUCLEOTIDE SEQUENCE</scope>
</reference>
<dbReference type="AlphaFoldDB" id="A0A3B1BP61"/>
<accession>A0A3B1BP61</accession>
<proteinExistence type="predicted"/>
<evidence type="ECO:0000313" key="1">
    <source>
        <dbReference type="EMBL" id="VAX12410.1"/>
    </source>
</evidence>
<protein>
    <submittedName>
        <fullName evidence="1">Uncharacterized protein</fullName>
    </submittedName>
</protein>